<reference evidence="3" key="1">
    <citation type="journal article" date="2014" name="PLoS Genet.">
        <title>The Genome of Spironucleus salmonicida Highlights a Fish Pathogen Adapted to Fluctuating Environments.</title>
        <authorList>
            <person name="Xu F."/>
            <person name="Jerlstrom-Hultqvist J."/>
            <person name="Einarsson E."/>
            <person name="Astvaldsson A."/>
            <person name="Svard S.G."/>
            <person name="Andersson J.O."/>
        </authorList>
    </citation>
    <scope>NUCLEOTIDE SEQUENCE</scope>
</reference>
<keyword evidence="2 3" id="KW-0812">Transmembrane</keyword>
<dbReference type="EMBL" id="KI546037">
    <property type="protein sequence ID" value="EST47673.1"/>
    <property type="molecule type" value="Genomic_DNA"/>
</dbReference>
<keyword evidence="2" id="KW-0472">Membrane</keyword>
<feature type="transmembrane region" description="Helical" evidence="2">
    <location>
        <begin position="140"/>
        <end position="161"/>
    </location>
</feature>
<evidence type="ECO:0000313" key="3">
    <source>
        <dbReference type="EMBL" id="EST47673.1"/>
    </source>
</evidence>
<proteinExistence type="predicted"/>
<accession>V6LTY0</accession>
<evidence type="ECO:0000256" key="1">
    <source>
        <dbReference type="SAM" id="MobiDB-lite"/>
    </source>
</evidence>
<keyword evidence="2" id="KW-1133">Transmembrane helix</keyword>
<feature type="transmembrane region" description="Helical" evidence="2">
    <location>
        <begin position="173"/>
        <end position="192"/>
    </location>
</feature>
<dbReference type="AlphaFoldDB" id="V6LTY0"/>
<organism evidence="3">
    <name type="scientific">Spironucleus salmonicida</name>
    <dbReference type="NCBI Taxonomy" id="348837"/>
    <lineage>
        <taxon>Eukaryota</taxon>
        <taxon>Metamonada</taxon>
        <taxon>Diplomonadida</taxon>
        <taxon>Hexamitidae</taxon>
        <taxon>Hexamitinae</taxon>
        <taxon>Spironucleus</taxon>
    </lineage>
</organism>
<evidence type="ECO:0000256" key="2">
    <source>
        <dbReference type="SAM" id="Phobius"/>
    </source>
</evidence>
<protein>
    <submittedName>
        <fullName evidence="3">Transmembrane domain-containing protein</fullName>
    </submittedName>
</protein>
<feature type="region of interest" description="Disordered" evidence="1">
    <location>
        <begin position="16"/>
        <end position="40"/>
    </location>
</feature>
<feature type="transmembrane region" description="Helical" evidence="2">
    <location>
        <begin position="97"/>
        <end position="119"/>
    </location>
</feature>
<gene>
    <name evidence="3" type="ORF">SS50377_12259</name>
</gene>
<name>V6LTY0_9EUKA</name>
<feature type="compositionally biased region" description="Low complexity" evidence="1">
    <location>
        <begin position="22"/>
        <end position="36"/>
    </location>
</feature>
<sequence length="263" mass="28208">MYTVVPQDGRHAFQPQRIPEFARPAKQPPRAEQAAAEAEERPRKMSLLAALRGAGTAQIQARQVFTYEVLKVRSAVGQVYRLAFLSPAVVFLARPSLYFFLGLYTLLGAADCLCALELLGLQARVDRLRGLRTLRGEALAIVRAVLALAAVVLGLAALHLLNRDRFVLADLHAYLAMAQGCLAGVVALACVATSSADADRALLSGETLYRNVRSGGALVGMADFLLGAEYQADEFDRIVERGALGSVEARLNGNMVLGDEGAE</sequence>